<comment type="caution">
    <text evidence="11">The sequence shown here is derived from an EMBL/GenBank/DDBJ whole genome shotgun (WGS) entry which is preliminary data.</text>
</comment>
<dbReference type="InterPro" id="IPR003439">
    <property type="entry name" value="ABC_transporter-like_ATP-bd"/>
</dbReference>
<comment type="similarity">
    <text evidence="6">Belongs to the ABC-4 integral membrane protein family.</text>
</comment>
<keyword evidence="2" id="KW-1003">Cell membrane</keyword>
<feature type="domain" description="ABC3 transporter permease C-terminal" evidence="9">
    <location>
        <begin position="302"/>
        <end position="415"/>
    </location>
</feature>
<dbReference type="PANTHER" id="PTHR30572">
    <property type="entry name" value="MEMBRANE COMPONENT OF TRANSPORTER-RELATED"/>
    <property type="match status" value="1"/>
</dbReference>
<evidence type="ECO:0000313" key="12">
    <source>
        <dbReference type="Proteomes" id="UP000250006"/>
    </source>
</evidence>
<feature type="transmembrane region" description="Helical" evidence="7">
    <location>
        <begin position="394"/>
        <end position="412"/>
    </location>
</feature>
<feature type="transmembrane region" description="Helical" evidence="7">
    <location>
        <begin position="299"/>
        <end position="320"/>
    </location>
</feature>
<organism evidence="11 12">
    <name type="scientific">Actinomyces bovis</name>
    <dbReference type="NCBI Taxonomy" id="1658"/>
    <lineage>
        <taxon>Bacteria</taxon>
        <taxon>Bacillati</taxon>
        <taxon>Actinomycetota</taxon>
        <taxon>Actinomycetes</taxon>
        <taxon>Actinomycetales</taxon>
        <taxon>Actinomycetaceae</taxon>
        <taxon>Actinomyces</taxon>
    </lineage>
</organism>
<proteinExistence type="inferred from homology"/>
<dbReference type="Gene3D" id="3.40.50.300">
    <property type="entry name" value="P-loop containing nucleotide triphosphate hydrolases"/>
    <property type="match status" value="1"/>
</dbReference>
<keyword evidence="5 7" id="KW-0472">Membrane</keyword>
<protein>
    <submittedName>
        <fullName evidence="11">Lipoprotein-releasing system ATP-binding protein LolD</fullName>
        <ecNumber evidence="11">3.6.3.-</ecNumber>
    </submittedName>
</protein>
<keyword evidence="3 7" id="KW-0812">Transmembrane</keyword>
<keyword evidence="4 7" id="KW-1133">Transmembrane helix</keyword>
<evidence type="ECO:0000256" key="1">
    <source>
        <dbReference type="ARBA" id="ARBA00004651"/>
    </source>
</evidence>
<feature type="transmembrane region" description="Helical" evidence="7">
    <location>
        <begin position="856"/>
        <end position="876"/>
    </location>
</feature>
<evidence type="ECO:0000259" key="10">
    <source>
        <dbReference type="Pfam" id="PF12704"/>
    </source>
</evidence>
<feature type="transmembrane region" description="Helical" evidence="7">
    <location>
        <begin position="763"/>
        <end position="787"/>
    </location>
</feature>
<keyword evidence="11" id="KW-0378">Hydrolase</keyword>
<sequence>MGPSGSGKSTLMHCLAGLETVTSGTIDLDGEVISSMSQRRLTKLHRERIGFVFQAFNLVPSLTAEENITLPLDIARHKVDRAHFDRVVDAVGLRDRLGHRPAELSGGLLRKPVDSALAEQLKTIAGVSIARPVSSLQLTLVGADQAPVSTTGAPSIAMPLYGDERGLTLVSGVYPKGESQIILESDALRRSGLKVGDRTHIVALGTPREVELVGEFSFGTSMAGAVLVGMDPDWVMPMAAPDGKVSSVEIQVASGSDVTKVKEAVAASLPADAQVRTREEEIAEQNQFVEKILGYVQTFLLVFVVLAMFVGSFIIMNTFAMSVRQRQKEFALLRAVGASTFSVFLTVLLQAVVIGLLGSALGVLGGLGLTRLLVAGLEAYGMPLPGGVPMTSTIIATSIAVGLLVTIVGALLPARDAALTAPVEAMRQVSGSREKSLVLRSILGLLFTAAGLAGVLTAWKVTGLGHRGLVLGVGAGVLLLGLLVSSPILSRPVTSLLGLPLRLLRPSGRLGTRNVVAAPRRTAATSAALLIGVALVSAGATITASMKESVREIVNDSMHADLLVQPDATNRLQPMAPEYKTKISQLPGVAETTSLRMSMVSLTGQGKEPGTSVIAAVDAPSYVRAFDPIMVSGSLECLDDSHVVASKSSGFQEGKPVTVTGPAGSVEATVCGISDAKGSGNALFTNAALAAQVGDLLGSPPLSAQELLDNPHAMMVTLAPGADLAQVREQIKDLVAPSYVFQVLDQKQISDQVGQQANQALSVLYALLGLSIAIAILGIVNTLVLSVSERTREIGLMRAVGLGRSQLAGIIMTESVLTAVYGTVLGAGTGLLLAAALRSFLADRGLSVLVIPWGQLAGMVITAVVVGVLAALWPALRATRLPVLEAIATE</sequence>
<dbReference type="Pfam" id="PF02687">
    <property type="entry name" value="FtsX"/>
    <property type="match status" value="2"/>
</dbReference>
<dbReference type="GO" id="GO:0016787">
    <property type="term" value="F:hydrolase activity"/>
    <property type="evidence" value="ECO:0007669"/>
    <property type="project" value="UniProtKB-KW"/>
</dbReference>
<feature type="domain" description="MacB-like periplasmic core" evidence="10">
    <location>
        <begin position="522"/>
        <end position="733"/>
    </location>
</feature>
<keyword evidence="11" id="KW-0547">Nucleotide-binding</keyword>
<feature type="domain" description="ABC3 transporter permease C-terminal" evidence="9">
    <location>
        <begin position="767"/>
        <end position="882"/>
    </location>
</feature>
<dbReference type="Pfam" id="PF00005">
    <property type="entry name" value="ABC_tran"/>
    <property type="match status" value="1"/>
</dbReference>
<evidence type="ECO:0000259" key="8">
    <source>
        <dbReference type="Pfam" id="PF00005"/>
    </source>
</evidence>
<dbReference type="InterPro" id="IPR025857">
    <property type="entry name" value="MacB_PCD"/>
</dbReference>
<evidence type="ECO:0000256" key="2">
    <source>
        <dbReference type="ARBA" id="ARBA00022475"/>
    </source>
</evidence>
<feature type="domain" description="ABC transporter" evidence="8">
    <location>
        <begin position="1"/>
        <end position="108"/>
    </location>
</feature>
<feature type="transmembrane region" description="Helical" evidence="7">
    <location>
        <begin position="437"/>
        <end position="456"/>
    </location>
</feature>
<dbReference type="PANTHER" id="PTHR30572:SF4">
    <property type="entry name" value="ABC TRANSPORTER PERMEASE YTRF"/>
    <property type="match status" value="1"/>
</dbReference>
<feature type="transmembrane region" description="Helical" evidence="7">
    <location>
        <begin position="527"/>
        <end position="546"/>
    </location>
</feature>
<dbReference type="EMBL" id="UAPQ01000007">
    <property type="protein sequence ID" value="SPT53517.1"/>
    <property type="molecule type" value="Genomic_DNA"/>
</dbReference>
<keyword evidence="11" id="KW-0449">Lipoprotein</keyword>
<reference evidence="11 12" key="1">
    <citation type="submission" date="2018-06" db="EMBL/GenBank/DDBJ databases">
        <authorList>
            <consortium name="Pathogen Informatics"/>
            <person name="Doyle S."/>
        </authorList>
    </citation>
    <scope>NUCLEOTIDE SEQUENCE [LARGE SCALE GENOMIC DNA]</scope>
    <source>
        <strain evidence="11 12">NCTC11535</strain>
    </source>
</reference>
<evidence type="ECO:0000256" key="5">
    <source>
        <dbReference type="ARBA" id="ARBA00023136"/>
    </source>
</evidence>
<feature type="transmembrane region" description="Helical" evidence="7">
    <location>
        <begin position="807"/>
        <end position="836"/>
    </location>
</feature>
<feature type="transmembrane region" description="Helical" evidence="7">
    <location>
        <begin position="341"/>
        <end position="374"/>
    </location>
</feature>
<accession>A0ABY1VQ02</accession>
<dbReference type="GO" id="GO:0005524">
    <property type="term" value="F:ATP binding"/>
    <property type="evidence" value="ECO:0007669"/>
    <property type="project" value="UniProtKB-KW"/>
</dbReference>
<dbReference type="InterPro" id="IPR050250">
    <property type="entry name" value="Macrolide_Exporter_MacB"/>
</dbReference>
<dbReference type="EC" id="3.6.3.-" evidence="11"/>
<dbReference type="SUPFAM" id="SSF52540">
    <property type="entry name" value="P-loop containing nucleoside triphosphate hydrolases"/>
    <property type="match status" value="1"/>
</dbReference>
<evidence type="ECO:0000259" key="9">
    <source>
        <dbReference type="Pfam" id="PF02687"/>
    </source>
</evidence>
<keyword evidence="11" id="KW-0067">ATP-binding</keyword>
<dbReference type="Proteomes" id="UP000250006">
    <property type="component" value="Unassembled WGS sequence"/>
</dbReference>
<evidence type="ECO:0000256" key="3">
    <source>
        <dbReference type="ARBA" id="ARBA00022692"/>
    </source>
</evidence>
<gene>
    <name evidence="11" type="primary">lolD_2</name>
    <name evidence="11" type="ORF">NCTC11535_01186</name>
</gene>
<keyword evidence="12" id="KW-1185">Reference proteome</keyword>
<name>A0ABY1VQ02_9ACTO</name>
<feature type="transmembrane region" description="Helical" evidence="7">
    <location>
        <begin position="468"/>
        <end position="489"/>
    </location>
</feature>
<dbReference type="InterPro" id="IPR027417">
    <property type="entry name" value="P-loop_NTPase"/>
</dbReference>
<dbReference type="Pfam" id="PF12704">
    <property type="entry name" value="MacB_PCD"/>
    <property type="match status" value="1"/>
</dbReference>
<evidence type="ECO:0000256" key="7">
    <source>
        <dbReference type="SAM" id="Phobius"/>
    </source>
</evidence>
<evidence type="ECO:0000256" key="6">
    <source>
        <dbReference type="ARBA" id="ARBA00038076"/>
    </source>
</evidence>
<dbReference type="InterPro" id="IPR003838">
    <property type="entry name" value="ABC3_permease_C"/>
</dbReference>
<evidence type="ECO:0000313" key="11">
    <source>
        <dbReference type="EMBL" id="SPT53517.1"/>
    </source>
</evidence>
<evidence type="ECO:0000256" key="4">
    <source>
        <dbReference type="ARBA" id="ARBA00022989"/>
    </source>
</evidence>
<comment type="subcellular location">
    <subcellularLocation>
        <location evidence="1">Cell membrane</location>
        <topology evidence="1">Multi-pass membrane protein</topology>
    </subcellularLocation>
</comment>